<feature type="signal peptide" evidence="1">
    <location>
        <begin position="1"/>
        <end position="22"/>
    </location>
</feature>
<evidence type="ECO:0000256" key="1">
    <source>
        <dbReference type="SAM" id="SignalP"/>
    </source>
</evidence>
<comment type="caution">
    <text evidence="2">The sequence shown here is derived from an EMBL/GenBank/DDBJ whole genome shotgun (WGS) entry which is preliminary data.</text>
</comment>
<feature type="chain" id="PRO_5027995358" evidence="1">
    <location>
        <begin position="23"/>
        <end position="153"/>
    </location>
</feature>
<evidence type="ECO:0000313" key="2">
    <source>
        <dbReference type="EMBL" id="CAD2168353.1"/>
    </source>
</evidence>
<reference evidence="2 3" key="1">
    <citation type="submission" date="2020-08" db="EMBL/GenBank/DDBJ databases">
        <authorList>
            <person name="Koutsovoulos G."/>
            <person name="Danchin GJ E."/>
        </authorList>
    </citation>
    <scope>NUCLEOTIDE SEQUENCE [LARGE SCALE GENOMIC DNA]</scope>
</reference>
<name>A0A6V7V094_MELEN</name>
<dbReference type="AlphaFoldDB" id="A0A6V7V094"/>
<sequence length="153" mass="17462">MFYYYLIFLLLLIISLFSLNNSLKCKMALISNEVANDVTELSNKKILSQMIDTECDKNDNYCVTYTEITTLNVTENFLLHSCESLWRDNIKKARLRQGFESDTYTCETTDGETHSMQATRTLASGVKVSGRVRYSLNCCDTDLCNAYVLSGLR</sequence>
<gene>
    <name evidence="2" type="ORF">MENT_LOCUS19718</name>
</gene>
<dbReference type="Proteomes" id="UP000580250">
    <property type="component" value="Unassembled WGS sequence"/>
</dbReference>
<dbReference type="OrthoDB" id="5882436at2759"/>
<dbReference type="EMBL" id="CAJEWN010000139">
    <property type="protein sequence ID" value="CAD2168353.1"/>
    <property type="molecule type" value="Genomic_DNA"/>
</dbReference>
<organism evidence="2 3">
    <name type="scientific">Meloidogyne enterolobii</name>
    <name type="common">Root-knot nematode worm</name>
    <name type="synonym">Meloidogyne mayaguensis</name>
    <dbReference type="NCBI Taxonomy" id="390850"/>
    <lineage>
        <taxon>Eukaryota</taxon>
        <taxon>Metazoa</taxon>
        <taxon>Ecdysozoa</taxon>
        <taxon>Nematoda</taxon>
        <taxon>Chromadorea</taxon>
        <taxon>Rhabditida</taxon>
        <taxon>Tylenchina</taxon>
        <taxon>Tylenchomorpha</taxon>
        <taxon>Tylenchoidea</taxon>
        <taxon>Meloidogynidae</taxon>
        <taxon>Meloidogyninae</taxon>
        <taxon>Meloidogyne</taxon>
    </lineage>
</organism>
<protein>
    <submittedName>
        <fullName evidence="2">Uncharacterized protein</fullName>
    </submittedName>
</protein>
<accession>A0A6V7V094</accession>
<proteinExistence type="predicted"/>
<keyword evidence="1" id="KW-0732">Signal</keyword>
<evidence type="ECO:0000313" key="3">
    <source>
        <dbReference type="Proteomes" id="UP000580250"/>
    </source>
</evidence>